<dbReference type="RefSeq" id="WP_212531130.1">
    <property type="nucleotide sequence ID" value="NZ_JAGSOG010000153.1"/>
</dbReference>
<dbReference type="Gene3D" id="3.40.30.10">
    <property type="entry name" value="Glutaredoxin"/>
    <property type="match status" value="1"/>
</dbReference>
<dbReference type="InterPro" id="IPR036249">
    <property type="entry name" value="Thioredoxin-like_sf"/>
</dbReference>
<name>A0A941EST3_9ACTN</name>
<gene>
    <name evidence="1" type="ORF">KDL01_25475</name>
</gene>
<comment type="caution">
    <text evidence="1">The sequence shown here is derived from an EMBL/GenBank/DDBJ whole genome shotgun (WGS) entry which is preliminary data.</text>
</comment>
<dbReference type="Proteomes" id="UP000675781">
    <property type="component" value="Unassembled WGS sequence"/>
</dbReference>
<dbReference type="AlphaFoldDB" id="A0A941EST3"/>
<evidence type="ECO:0000313" key="2">
    <source>
        <dbReference type="Proteomes" id="UP000675781"/>
    </source>
</evidence>
<accession>A0A941EST3</accession>
<protein>
    <submittedName>
        <fullName evidence="1">DsbA family protein</fullName>
    </submittedName>
</protein>
<organism evidence="1 2">
    <name type="scientific">Actinospica durhamensis</name>
    <dbReference type="NCBI Taxonomy" id="1508375"/>
    <lineage>
        <taxon>Bacteria</taxon>
        <taxon>Bacillati</taxon>
        <taxon>Actinomycetota</taxon>
        <taxon>Actinomycetes</taxon>
        <taxon>Catenulisporales</taxon>
        <taxon>Actinospicaceae</taxon>
        <taxon>Actinospica</taxon>
    </lineage>
</organism>
<dbReference type="EMBL" id="JAGSOG010000153">
    <property type="protein sequence ID" value="MBR7836656.1"/>
    <property type="molecule type" value="Genomic_DNA"/>
</dbReference>
<evidence type="ECO:0000313" key="1">
    <source>
        <dbReference type="EMBL" id="MBR7836656.1"/>
    </source>
</evidence>
<dbReference type="SUPFAM" id="SSF52833">
    <property type="entry name" value="Thioredoxin-like"/>
    <property type="match status" value="1"/>
</dbReference>
<reference evidence="1" key="1">
    <citation type="submission" date="2021-04" db="EMBL/GenBank/DDBJ databases">
        <title>Genome based classification of Actinospica acidithermotolerans sp. nov., an actinobacterium isolated from an Indonesian hot spring.</title>
        <authorList>
            <person name="Kusuma A.B."/>
            <person name="Putra K.E."/>
            <person name="Nafisah S."/>
            <person name="Loh J."/>
            <person name="Nouioui I."/>
            <person name="Goodfellow M."/>
        </authorList>
    </citation>
    <scope>NUCLEOTIDE SEQUENCE</scope>
    <source>
        <strain evidence="1">CSCA 57</strain>
    </source>
</reference>
<proteinExistence type="predicted"/>
<sequence>MSGAAEPVLTVCEYTDPACPWAWGSEPKFARLRALLAAAGEGVVWRRVYGILFDEGEAPAPDPAAEAAWYLEEVREISGHTGAPCPQRLEWVAATSWPMALAAKAAQSQGPEVAEAVLHRLRATTFVDGRPADTPERVLAALREVSGPAEGGAAGLDLERLAREAASAEVLAAVRRDHAETRNPCAEVFAITEQSRHPGRAKPLGEDPADGYRYALPTLVFEGAGGRAVAAGWRAPAEYLAAVRRAAPSLYELCDLGTESSR</sequence>
<keyword evidence="2" id="KW-1185">Reference proteome</keyword>